<sequence>MTYFVIYDGNCNLCVTLVQLLETLDRGERFEYIPMQAQDVLRRYEITPQGCELGMILMDSQSPERRWQGSEAAEEIGRLLPSGEVFVWVYRILPGLKWVGDRFYEQIRDRRYDWFGRRTSTYISPYPANIPSATTSSCKIGNRDS</sequence>
<name>A0A928VZL1_9CYAN</name>
<dbReference type="InterPro" id="IPR007263">
    <property type="entry name" value="DCC1-like"/>
</dbReference>
<comment type="caution">
    <text evidence="1">The sequence shown here is derived from an EMBL/GenBank/DDBJ whole genome shotgun (WGS) entry which is preliminary data.</text>
</comment>
<proteinExistence type="predicted"/>
<evidence type="ECO:0000313" key="2">
    <source>
        <dbReference type="Proteomes" id="UP000621799"/>
    </source>
</evidence>
<gene>
    <name evidence="1" type="ORF">IQ235_10015</name>
</gene>
<dbReference type="PANTHER" id="PTHR33639:SF2">
    <property type="entry name" value="DUF393 DOMAIN-CONTAINING PROTEIN"/>
    <property type="match status" value="1"/>
</dbReference>
<organism evidence="1 2">
    <name type="scientific">Zarconia navalis LEGE 11467</name>
    <dbReference type="NCBI Taxonomy" id="1828826"/>
    <lineage>
        <taxon>Bacteria</taxon>
        <taxon>Bacillati</taxon>
        <taxon>Cyanobacteriota</taxon>
        <taxon>Cyanophyceae</taxon>
        <taxon>Oscillatoriophycideae</taxon>
        <taxon>Oscillatoriales</taxon>
        <taxon>Oscillatoriales incertae sedis</taxon>
        <taxon>Zarconia</taxon>
        <taxon>Zarconia navalis</taxon>
    </lineage>
</organism>
<dbReference type="EMBL" id="JADEXN010000153">
    <property type="protein sequence ID" value="MBE9041113.1"/>
    <property type="molecule type" value="Genomic_DNA"/>
</dbReference>
<evidence type="ECO:0000313" key="1">
    <source>
        <dbReference type="EMBL" id="MBE9041113.1"/>
    </source>
</evidence>
<dbReference type="AlphaFoldDB" id="A0A928VZL1"/>
<keyword evidence="2" id="KW-1185">Reference proteome</keyword>
<dbReference type="Proteomes" id="UP000621799">
    <property type="component" value="Unassembled WGS sequence"/>
</dbReference>
<dbReference type="Pfam" id="PF04134">
    <property type="entry name" value="DCC1-like"/>
    <property type="match status" value="1"/>
</dbReference>
<dbReference type="GO" id="GO:0015035">
    <property type="term" value="F:protein-disulfide reductase activity"/>
    <property type="evidence" value="ECO:0007669"/>
    <property type="project" value="InterPro"/>
</dbReference>
<reference evidence="1" key="1">
    <citation type="submission" date="2020-10" db="EMBL/GenBank/DDBJ databases">
        <authorList>
            <person name="Castelo-Branco R."/>
            <person name="Eusebio N."/>
            <person name="Adriana R."/>
            <person name="Vieira A."/>
            <person name="Brugerolle De Fraissinette N."/>
            <person name="Rezende De Castro R."/>
            <person name="Schneider M.P."/>
            <person name="Vasconcelos V."/>
            <person name="Leao P.N."/>
        </authorList>
    </citation>
    <scope>NUCLEOTIDE SEQUENCE</scope>
    <source>
        <strain evidence="1">LEGE 11467</strain>
    </source>
</reference>
<dbReference type="RefSeq" id="WP_264321342.1">
    <property type="nucleotide sequence ID" value="NZ_JADEXN010000153.1"/>
</dbReference>
<protein>
    <submittedName>
        <fullName evidence="1">DUF393 domain-containing protein</fullName>
    </submittedName>
</protein>
<dbReference type="InterPro" id="IPR052927">
    <property type="entry name" value="DCC_oxidoreductase"/>
</dbReference>
<dbReference type="PANTHER" id="PTHR33639">
    <property type="entry name" value="THIOL-DISULFIDE OXIDOREDUCTASE DCC"/>
    <property type="match status" value="1"/>
</dbReference>
<accession>A0A928VZL1</accession>